<dbReference type="Gene3D" id="3.40.1010.10">
    <property type="entry name" value="Cobalt-precorrin-4 Transmethylase, Domain 1"/>
    <property type="match status" value="1"/>
</dbReference>
<dbReference type="InterPro" id="IPR014776">
    <property type="entry name" value="4pyrrole_Mease_sub2"/>
</dbReference>
<dbReference type="SUPFAM" id="SSF53790">
    <property type="entry name" value="Tetrapyrrole methylase"/>
    <property type="match status" value="1"/>
</dbReference>
<dbReference type="PANTHER" id="PTHR43182:SF1">
    <property type="entry name" value="COBALT-PRECORRIN-7 C(5)-METHYLTRANSFERASE"/>
    <property type="match status" value="1"/>
</dbReference>
<dbReference type="GO" id="GO:0009236">
    <property type="term" value="P:cobalamin biosynthetic process"/>
    <property type="evidence" value="ECO:0007669"/>
    <property type="project" value="UniProtKB-UniPathway"/>
</dbReference>
<reference evidence="7 8" key="1">
    <citation type="submission" date="2017-06" db="EMBL/GenBank/DDBJ databases">
        <authorList>
            <person name="Kim H.J."/>
            <person name="Triplett B.A."/>
        </authorList>
    </citation>
    <scope>NUCLEOTIDE SEQUENCE [LARGE SCALE GENOMIC DNA]</scope>
    <source>
        <strain evidence="7 8">SCA</strain>
    </source>
</reference>
<dbReference type="Proteomes" id="UP000198304">
    <property type="component" value="Unassembled WGS sequence"/>
</dbReference>
<keyword evidence="8" id="KW-1185">Reference proteome</keyword>
<keyword evidence="2" id="KW-0169">Cobalamin biosynthesis</keyword>
<dbReference type="CDD" id="cd11644">
    <property type="entry name" value="Precorrin-6Y-MT"/>
    <property type="match status" value="1"/>
</dbReference>
<dbReference type="AlphaFoldDB" id="A0A239EPW9"/>
<evidence type="ECO:0000256" key="5">
    <source>
        <dbReference type="ARBA" id="ARBA00022691"/>
    </source>
</evidence>
<evidence type="ECO:0000259" key="6">
    <source>
        <dbReference type="Pfam" id="PF00590"/>
    </source>
</evidence>
<evidence type="ECO:0000313" key="8">
    <source>
        <dbReference type="Proteomes" id="UP000198304"/>
    </source>
</evidence>
<dbReference type="NCBIfam" id="TIGR02467">
    <property type="entry name" value="CbiE"/>
    <property type="match status" value="1"/>
</dbReference>
<sequence length="206" mass="23706">MKKIWIVGIGPGHPDYVLPAAYRAVETSDILIGGRRNLEVFRDYKGETYVISKDLKEVVEYIKIHKKDKNIAVILSGDTGFYSMLTYLKKYFHQEDLEVIPGISSLQYLFSRMKETWQEVPLTSLHGRETNFIEKLRQFKKIGLLTDTLYTPEKIAKDLIHAGLEKAVMVVGENLSYEEERVIKGSPKDIIEKAPYQMTVVVITYE</sequence>
<proteinExistence type="predicted"/>
<dbReference type="Gene3D" id="3.30.950.10">
    <property type="entry name" value="Methyltransferase, Cobalt-precorrin-4 Transmethylase, Domain 2"/>
    <property type="match status" value="1"/>
</dbReference>
<feature type="domain" description="Tetrapyrrole methylase" evidence="6">
    <location>
        <begin position="3"/>
        <end position="187"/>
    </location>
</feature>
<dbReference type="RefSeq" id="WP_089283159.1">
    <property type="nucleotide sequence ID" value="NZ_FZOJ01000010.1"/>
</dbReference>
<organism evidence="7 8">
    <name type="scientific">Anaerovirgula multivorans</name>
    <dbReference type="NCBI Taxonomy" id="312168"/>
    <lineage>
        <taxon>Bacteria</taxon>
        <taxon>Bacillati</taxon>
        <taxon>Bacillota</taxon>
        <taxon>Clostridia</taxon>
        <taxon>Peptostreptococcales</taxon>
        <taxon>Natronincolaceae</taxon>
        <taxon>Anaerovirgula</taxon>
    </lineage>
</organism>
<accession>A0A239EPW9</accession>
<evidence type="ECO:0000313" key="7">
    <source>
        <dbReference type="EMBL" id="SNS45972.1"/>
    </source>
</evidence>
<name>A0A239EPW9_9FIRM</name>
<keyword evidence="3 7" id="KW-0489">Methyltransferase</keyword>
<evidence type="ECO:0000256" key="2">
    <source>
        <dbReference type="ARBA" id="ARBA00022573"/>
    </source>
</evidence>
<dbReference type="UniPathway" id="UPA00148"/>
<dbReference type="InterPro" id="IPR014777">
    <property type="entry name" value="4pyrrole_Mease_sub1"/>
</dbReference>
<comment type="pathway">
    <text evidence="1">Cofactor biosynthesis; adenosylcobalamin biosynthesis.</text>
</comment>
<dbReference type="GO" id="GO:0008276">
    <property type="term" value="F:protein methyltransferase activity"/>
    <property type="evidence" value="ECO:0007669"/>
    <property type="project" value="InterPro"/>
</dbReference>
<dbReference type="OrthoDB" id="9780707at2"/>
<dbReference type="PANTHER" id="PTHR43182">
    <property type="entry name" value="COBALT-PRECORRIN-6B C(15)-METHYLTRANSFERASE (DECARBOXYLATING)"/>
    <property type="match status" value="1"/>
</dbReference>
<dbReference type="InterPro" id="IPR012818">
    <property type="entry name" value="CbiE"/>
</dbReference>
<keyword evidence="4 7" id="KW-0808">Transferase</keyword>
<dbReference type="InterPro" id="IPR000878">
    <property type="entry name" value="4pyrrol_Mease"/>
</dbReference>
<dbReference type="InterPro" id="IPR035996">
    <property type="entry name" value="4pyrrol_Methylase_sf"/>
</dbReference>
<evidence type="ECO:0000256" key="1">
    <source>
        <dbReference type="ARBA" id="ARBA00004953"/>
    </source>
</evidence>
<dbReference type="EMBL" id="FZOJ01000010">
    <property type="protein sequence ID" value="SNS45972.1"/>
    <property type="molecule type" value="Genomic_DNA"/>
</dbReference>
<dbReference type="InterPro" id="IPR050714">
    <property type="entry name" value="Cobalamin_biosynth_MTase"/>
</dbReference>
<dbReference type="GO" id="GO:0032259">
    <property type="term" value="P:methylation"/>
    <property type="evidence" value="ECO:0007669"/>
    <property type="project" value="UniProtKB-KW"/>
</dbReference>
<evidence type="ECO:0000256" key="4">
    <source>
        <dbReference type="ARBA" id="ARBA00022679"/>
    </source>
</evidence>
<protein>
    <submittedName>
        <fullName evidence="7">Precorrin-6Y C5,15-methyltransferase (Decarboxylating)</fullName>
    </submittedName>
</protein>
<evidence type="ECO:0000256" key="3">
    <source>
        <dbReference type="ARBA" id="ARBA00022603"/>
    </source>
</evidence>
<gene>
    <name evidence="7" type="ORF">SAMN05446037_1010122</name>
</gene>
<keyword evidence="5" id="KW-0949">S-adenosyl-L-methionine</keyword>
<dbReference type="Pfam" id="PF00590">
    <property type="entry name" value="TP_methylase"/>
    <property type="match status" value="1"/>
</dbReference>